<keyword evidence="2" id="KW-1185">Reference proteome</keyword>
<reference evidence="2" key="1">
    <citation type="journal article" date="2022" name="Mol. Ecol. Resour.">
        <title>The genomes of chicory, endive, great burdock and yacon provide insights into Asteraceae palaeo-polyploidization history and plant inulin production.</title>
        <authorList>
            <person name="Fan W."/>
            <person name="Wang S."/>
            <person name="Wang H."/>
            <person name="Wang A."/>
            <person name="Jiang F."/>
            <person name="Liu H."/>
            <person name="Zhao H."/>
            <person name="Xu D."/>
            <person name="Zhang Y."/>
        </authorList>
    </citation>
    <scope>NUCLEOTIDE SEQUENCE [LARGE SCALE GENOMIC DNA]</scope>
    <source>
        <strain evidence="2">cv. Punajuju</strain>
    </source>
</reference>
<gene>
    <name evidence="1" type="ORF">L2E82_14382</name>
</gene>
<evidence type="ECO:0000313" key="1">
    <source>
        <dbReference type="EMBL" id="KAI3764375.1"/>
    </source>
</evidence>
<accession>A0ACB9F0G9</accession>
<proteinExistence type="predicted"/>
<comment type="caution">
    <text evidence="1">The sequence shown here is derived from an EMBL/GenBank/DDBJ whole genome shotgun (WGS) entry which is preliminary data.</text>
</comment>
<protein>
    <submittedName>
        <fullName evidence="1">Uncharacterized protein</fullName>
    </submittedName>
</protein>
<evidence type="ECO:0000313" key="2">
    <source>
        <dbReference type="Proteomes" id="UP001055811"/>
    </source>
</evidence>
<dbReference type="EMBL" id="CM042011">
    <property type="protein sequence ID" value="KAI3764375.1"/>
    <property type="molecule type" value="Genomic_DNA"/>
</dbReference>
<sequence>MASRPSGMHAGFYRLHLTLFHRNFLFGTEATVLLLTMSLSLLMTTELFLSPELDGQNQRRRKGDSPVNTMANGTDGENSVEL</sequence>
<organism evidence="1 2">
    <name type="scientific">Cichorium intybus</name>
    <name type="common">Chicory</name>
    <dbReference type="NCBI Taxonomy" id="13427"/>
    <lineage>
        <taxon>Eukaryota</taxon>
        <taxon>Viridiplantae</taxon>
        <taxon>Streptophyta</taxon>
        <taxon>Embryophyta</taxon>
        <taxon>Tracheophyta</taxon>
        <taxon>Spermatophyta</taxon>
        <taxon>Magnoliopsida</taxon>
        <taxon>eudicotyledons</taxon>
        <taxon>Gunneridae</taxon>
        <taxon>Pentapetalae</taxon>
        <taxon>asterids</taxon>
        <taxon>campanulids</taxon>
        <taxon>Asterales</taxon>
        <taxon>Asteraceae</taxon>
        <taxon>Cichorioideae</taxon>
        <taxon>Cichorieae</taxon>
        <taxon>Cichoriinae</taxon>
        <taxon>Cichorium</taxon>
    </lineage>
</organism>
<reference evidence="1 2" key="2">
    <citation type="journal article" date="2022" name="Mol. Ecol. Resour.">
        <title>The genomes of chicory, endive, great burdock and yacon provide insights into Asteraceae paleo-polyploidization history and plant inulin production.</title>
        <authorList>
            <person name="Fan W."/>
            <person name="Wang S."/>
            <person name="Wang H."/>
            <person name="Wang A."/>
            <person name="Jiang F."/>
            <person name="Liu H."/>
            <person name="Zhao H."/>
            <person name="Xu D."/>
            <person name="Zhang Y."/>
        </authorList>
    </citation>
    <scope>NUCLEOTIDE SEQUENCE [LARGE SCALE GENOMIC DNA]</scope>
    <source>
        <strain evidence="2">cv. Punajuju</strain>
        <tissue evidence="1">Leaves</tissue>
    </source>
</reference>
<dbReference type="Proteomes" id="UP001055811">
    <property type="component" value="Linkage Group LG03"/>
</dbReference>
<name>A0ACB9F0G9_CICIN</name>